<dbReference type="CDD" id="cd00959">
    <property type="entry name" value="DeoC"/>
    <property type="match status" value="1"/>
</dbReference>
<dbReference type="SMART" id="SM01133">
    <property type="entry name" value="DeoC"/>
    <property type="match status" value="1"/>
</dbReference>
<keyword evidence="3 7" id="KW-0456">Lyase</keyword>
<dbReference type="InterPro" id="IPR002915">
    <property type="entry name" value="DeoC/FbaB/LacD_aldolase"/>
</dbReference>
<evidence type="ECO:0000256" key="3">
    <source>
        <dbReference type="ARBA" id="ARBA00023239"/>
    </source>
</evidence>
<protein>
    <recommendedName>
        <fullName evidence="7">Deoxyribose-phosphate aldolase</fullName>
        <shortName evidence="7">DERA</shortName>
        <ecNumber evidence="7">4.1.2.4</ecNumber>
    </recommendedName>
    <alternativeName>
        <fullName evidence="7">2-deoxy-D-ribose 5-phosphate aldolase</fullName>
    </alternativeName>
    <alternativeName>
        <fullName evidence="7">Phosphodeoxyriboaldolase</fullName>
        <shortName evidence="7">Deoxyriboaldolase</shortName>
    </alternativeName>
</protein>
<keyword evidence="2 7" id="KW-0963">Cytoplasm</keyword>
<sequence>MKNLNRYIEHTALQPTVDERAIDTAVNQAKKYSFRGVCIPPFWVKKAKRGLGELDIQIVTVVGFPLGYSMTQTKVFEAKQAIEDGADELDVVWSISAFKSGMNWPKIELAQMAKVCHDAERLLKVIIETAYLSEEELLLACNICTDAGADFVKTSTGFAGKGAEVDTIKRMREMLPSQVGIKASGGIKTLDQALAMINAGADRIGTSSGHLIMEAWLDKNH</sequence>
<dbReference type="GO" id="GO:0009264">
    <property type="term" value="P:deoxyribonucleotide catabolic process"/>
    <property type="evidence" value="ECO:0007669"/>
    <property type="project" value="UniProtKB-UniRule"/>
</dbReference>
<dbReference type="FunFam" id="3.20.20.70:FF:000044">
    <property type="entry name" value="Deoxyribose-phosphate aldolase"/>
    <property type="match status" value="1"/>
</dbReference>
<evidence type="ECO:0000313" key="8">
    <source>
        <dbReference type="EMBL" id="GEO21207.1"/>
    </source>
</evidence>
<dbReference type="InterPro" id="IPR028581">
    <property type="entry name" value="DeoC_typeI"/>
</dbReference>
<dbReference type="InterPro" id="IPR013785">
    <property type="entry name" value="Aldolase_TIM"/>
</dbReference>
<dbReference type="PANTHER" id="PTHR10889">
    <property type="entry name" value="DEOXYRIBOSE-PHOSPHATE ALDOLASE"/>
    <property type="match status" value="1"/>
</dbReference>
<feature type="active site" description="Schiff-base intermediate with acetaldehyde" evidence="7">
    <location>
        <position position="153"/>
    </location>
</feature>
<evidence type="ECO:0000256" key="6">
    <source>
        <dbReference type="ARBA" id="ARBA00056337"/>
    </source>
</evidence>
<dbReference type="GO" id="GO:0006018">
    <property type="term" value="P:2-deoxyribose 1-phosphate catabolic process"/>
    <property type="evidence" value="ECO:0007669"/>
    <property type="project" value="UniProtKB-UniRule"/>
</dbReference>
<evidence type="ECO:0000256" key="7">
    <source>
        <dbReference type="HAMAP-Rule" id="MF_00114"/>
    </source>
</evidence>
<accession>A0A512CAN0</accession>
<keyword evidence="4 7" id="KW-0704">Schiff base</keyword>
<dbReference type="UniPathway" id="UPA00002">
    <property type="reaction ID" value="UER00468"/>
</dbReference>
<dbReference type="Pfam" id="PF01791">
    <property type="entry name" value="DeoC"/>
    <property type="match status" value="1"/>
</dbReference>
<dbReference type="EC" id="4.1.2.4" evidence="7"/>
<name>A0A512CAN0_9BACT</name>
<organism evidence="8 9">
    <name type="scientific">Cyclobacterium qasimii</name>
    <dbReference type="NCBI Taxonomy" id="1350429"/>
    <lineage>
        <taxon>Bacteria</taxon>
        <taxon>Pseudomonadati</taxon>
        <taxon>Bacteroidota</taxon>
        <taxon>Cytophagia</taxon>
        <taxon>Cytophagales</taxon>
        <taxon>Cyclobacteriaceae</taxon>
        <taxon>Cyclobacterium</taxon>
    </lineage>
</organism>
<comment type="subcellular location">
    <subcellularLocation>
        <location evidence="7">Cytoplasm</location>
    </subcellularLocation>
</comment>
<evidence type="ECO:0000256" key="1">
    <source>
        <dbReference type="ARBA" id="ARBA00010936"/>
    </source>
</evidence>
<evidence type="ECO:0000313" key="9">
    <source>
        <dbReference type="Proteomes" id="UP000321301"/>
    </source>
</evidence>
<dbReference type="Gene3D" id="3.20.20.70">
    <property type="entry name" value="Aldolase class I"/>
    <property type="match status" value="1"/>
</dbReference>
<dbReference type="NCBIfam" id="TIGR00126">
    <property type="entry name" value="deoC"/>
    <property type="match status" value="1"/>
</dbReference>
<feature type="active site" description="Proton donor/acceptor" evidence="7">
    <location>
        <position position="90"/>
    </location>
</feature>
<dbReference type="SUPFAM" id="SSF51569">
    <property type="entry name" value="Aldolase"/>
    <property type="match status" value="1"/>
</dbReference>
<comment type="function">
    <text evidence="6 7">Catalyzes a reversible aldol reaction between acetaldehyde and D-glyceraldehyde 3-phosphate to generate 2-deoxy-D-ribose 5-phosphate.</text>
</comment>
<dbReference type="PIRSF" id="PIRSF001357">
    <property type="entry name" value="DeoC"/>
    <property type="match status" value="1"/>
</dbReference>
<comment type="caution">
    <text evidence="8">The sequence shown here is derived from an EMBL/GenBank/DDBJ whole genome shotgun (WGS) entry which is preliminary data.</text>
</comment>
<dbReference type="GO" id="GO:0004139">
    <property type="term" value="F:deoxyribose-phosphate aldolase activity"/>
    <property type="evidence" value="ECO:0007669"/>
    <property type="project" value="UniProtKB-UniRule"/>
</dbReference>
<reference evidence="8 9" key="1">
    <citation type="submission" date="2019-07" db="EMBL/GenBank/DDBJ databases">
        <title>Whole genome shotgun sequence of Cyclobacterium qasimii NBRC 106168.</title>
        <authorList>
            <person name="Hosoyama A."/>
            <person name="Uohara A."/>
            <person name="Ohji S."/>
            <person name="Ichikawa N."/>
        </authorList>
    </citation>
    <scope>NUCLEOTIDE SEQUENCE [LARGE SCALE GENOMIC DNA]</scope>
    <source>
        <strain evidence="8 9">NBRC 106168</strain>
    </source>
</reference>
<comment type="pathway">
    <text evidence="7">Carbohydrate degradation; 2-deoxy-D-ribose 1-phosphate degradation; D-glyceraldehyde 3-phosphate and acetaldehyde from 2-deoxy-alpha-D-ribose 1-phosphate: step 2/2.</text>
</comment>
<dbReference type="InterPro" id="IPR011343">
    <property type="entry name" value="DeoC"/>
</dbReference>
<dbReference type="Proteomes" id="UP000321301">
    <property type="component" value="Unassembled WGS sequence"/>
</dbReference>
<evidence type="ECO:0000256" key="4">
    <source>
        <dbReference type="ARBA" id="ARBA00023270"/>
    </source>
</evidence>
<dbReference type="GO" id="GO:0005737">
    <property type="term" value="C:cytoplasm"/>
    <property type="evidence" value="ECO:0007669"/>
    <property type="project" value="UniProtKB-SubCell"/>
</dbReference>
<dbReference type="EMBL" id="BJYV01000006">
    <property type="protein sequence ID" value="GEO21207.1"/>
    <property type="molecule type" value="Genomic_DNA"/>
</dbReference>
<evidence type="ECO:0000256" key="2">
    <source>
        <dbReference type="ARBA" id="ARBA00022490"/>
    </source>
</evidence>
<proteinExistence type="inferred from homology"/>
<gene>
    <name evidence="7" type="primary">deoC</name>
    <name evidence="8" type="ORF">CQA01_17410</name>
</gene>
<keyword evidence="9" id="KW-1185">Reference proteome</keyword>
<evidence type="ECO:0000256" key="5">
    <source>
        <dbReference type="ARBA" id="ARBA00048791"/>
    </source>
</evidence>
<comment type="similarity">
    <text evidence="1 7">Belongs to the DeoC/FbaB aldolase family. DeoC type 1 subfamily.</text>
</comment>
<feature type="active site" description="Proton donor/acceptor" evidence="7">
    <location>
        <position position="182"/>
    </location>
</feature>
<comment type="catalytic activity">
    <reaction evidence="5 7">
        <text>2-deoxy-D-ribose 5-phosphate = D-glyceraldehyde 3-phosphate + acetaldehyde</text>
        <dbReference type="Rhea" id="RHEA:12821"/>
        <dbReference type="ChEBI" id="CHEBI:15343"/>
        <dbReference type="ChEBI" id="CHEBI:59776"/>
        <dbReference type="ChEBI" id="CHEBI:62877"/>
        <dbReference type="EC" id="4.1.2.4"/>
    </reaction>
</comment>
<dbReference type="GO" id="GO:0016052">
    <property type="term" value="P:carbohydrate catabolic process"/>
    <property type="evidence" value="ECO:0007669"/>
    <property type="project" value="TreeGrafter"/>
</dbReference>
<dbReference type="PANTHER" id="PTHR10889:SF1">
    <property type="entry name" value="DEOXYRIBOSE-PHOSPHATE ALDOLASE"/>
    <property type="match status" value="1"/>
</dbReference>
<dbReference type="AlphaFoldDB" id="A0A512CAN0"/>
<dbReference type="HAMAP" id="MF_00114">
    <property type="entry name" value="DeoC_type1"/>
    <property type="match status" value="1"/>
</dbReference>
<dbReference type="RefSeq" id="WP_020889899.1">
    <property type="nucleotide sequence ID" value="NZ_BJYV01000006.1"/>
</dbReference>